<accession>A0A183BNK4</accession>
<feature type="compositionally biased region" description="Low complexity" evidence="1">
    <location>
        <begin position="25"/>
        <end position="36"/>
    </location>
</feature>
<proteinExistence type="predicted"/>
<dbReference type="WBParaSite" id="GPLIN_000219000">
    <property type="protein sequence ID" value="GPLIN_000219000"/>
    <property type="gene ID" value="GPLIN_000219000"/>
</dbReference>
<keyword evidence="2" id="KW-1185">Reference proteome</keyword>
<evidence type="ECO:0000256" key="1">
    <source>
        <dbReference type="SAM" id="MobiDB-lite"/>
    </source>
</evidence>
<reference evidence="2" key="1">
    <citation type="submission" date="2013-12" db="EMBL/GenBank/DDBJ databases">
        <authorList>
            <person name="Aslett M."/>
        </authorList>
    </citation>
    <scope>NUCLEOTIDE SEQUENCE [LARGE SCALE GENOMIC DNA]</scope>
    <source>
        <strain evidence="2">Lindley</strain>
    </source>
</reference>
<dbReference type="Proteomes" id="UP000050741">
    <property type="component" value="Unassembled WGS sequence"/>
</dbReference>
<organism evidence="2 3">
    <name type="scientific">Globodera pallida</name>
    <name type="common">Potato cyst nematode worm</name>
    <name type="synonym">Heterodera pallida</name>
    <dbReference type="NCBI Taxonomy" id="36090"/>
    <lineage>
        <taxon>Eukaryota</taxon>
        <taxon>Metazoa</taxon>
        <taxon>Ecdysozoa</taxon>
        <taxon>Nematoda</taxon>
        <taxon>Chromadorea</taxon>
        <taxon>Rhabditida</taxon>
        <taxon>Tylenchina</taxon>
        <taxon>Tylenchomorpha</taxon>
        <taxon>Tylenchoidea</taxon>
        <taxon>Heteroderidae</taxon>
        <taxon>Heteroderinae</taxon>
        <taxon>Globodera</taxon>
    </lineage>
</organism>
<feature type="region of interest" description="Disordered" evidence="1">
    <location>
        <begin position="18"/>
        <end position="42"/>
    </location>
</feature>
<sequence length="85" mass="9998">MSRISSMARFRVAAALEEEYRGNEPTGQQQPSTSSSWDGRRNRLPSVSKFLAERRRSKSQSRLLDSNFFFRIVTVRQMRVKRMNE</sequence>
<protein>
    <submittedName>
        <fullName evidence="3">Uncharacterized protein</fullName>
    </submittedName>
</protein>
<reference evidence="3" key="3">
    <citation type="submission" date="2016-06" db="UniProtKB">
        <authorList>
            <consortium name="WormBaseParasite"/>
        </authorList>
    </citation>
    <scope>IDENTIFICATION</scope>
</reference>
<evidence type="ECO:0000313" key="2">
    <source>
        <dbReference type="Proteomes" id="UP000050741"/>
    </source>
</evidence>
<dbReference type="AlphaFoldDB" id="A0A183BNK4"/>
<evidence type="ECO:0000313" key="3">
    <source>
        <dbReference type="WBParaSite" id="GPLIN_000219000"/>
    </source>
</evidence>
<reference evidence="2" key="2">
    <citation type="submission" date="2014-05" db="EMBL/GenBank/DDBJ databases">
        <title>The genome and life-stage specific transcriptomes of Globodera pallida elucidate key aspects of plant parasitism by a cyst nematode.</title>
        <authorList>
            <person name="Cotton J.A."/>
            <person name="Lilley C.J."/>
            <person name="Jones L.M."/>
            <person name="Kikuchi T."/>
            <person name="Reid A.J."/>
            <person name="Thorpe P."/>
            <person name="Tsai I.J."/>
            <person name="Beasley H."/>
            <person name="Blok V."/>
            <person name="Cock P.J.A."/>
            <person name="Van den Akker S.E."/>
            <person name="Holroyd N."/>
            <person name="Hunt M."/>
            <person name="Mantelin S."/>
            <person name="Naghra H."/>
            <person name="Pain A."/>
            <person name="Palomares-Rius J.E."/>
            <person name="Zarowiecki M."/>
            <person name="Berriman M."/>
            <person name="Jones J.T."/>
            <person name="Urwin P.E."/>
        </authorList>
    </citation>
    <scope>NUCLEOTIDE SEQUENCE [LARGE SCALE GENOMIC DNA]</scope>
    <source>
        <strain evidence="2">Lindley</strain>
    </source>
</reference>
<name>A0A183BNK4_GLOPA</name>